<dbReference type="EMBL" id="LNIX01000001">
    <property type="protein sequence ID" value="OXA64894.1"/>
    <property type="molecule type" value="Genomic_DNA"/>
</dbReference>
<dbReference type="Gene3D" id="3.30.710.10">
    <property type="entry name" value="Potassium Channel Kv1.1, Chain A"/>
    <property type="match status" value="1"/>
</dbReference>
<keyword evidence="4" id="KW-1185">Reference proteome</keyword>
<feature type="region of interest" description="Disordered" evidence="1">
    <location>
        <begin position="151"/>
        <end position="206"/>
    </location>
</feature>
<evidence type="ECO:0000313" key="4">
    <source>
        <dbReference type="Proteomes" id="UP000198287"/>
    </source>
</evidence>
<comment type="caution">
    <text evidence="3">The sequence shown here is derived from an EMBL/GenBank/DDBJ whole genome shotgun (WGS) entry which is preliminary data.</text>
</comment>
<feature type="domain" description="BTB" evidence="2">
    <location>
        <begin position="4"/>
        <end position="58"/>
    </location>
</feature>
<evidence type="ECO:0000313" key="3">
    <source>
        <dbReference type="EMBL" id="OXA64894.1"/>
    </source>
</evidence>
<organism evidence="3 4">
    <name type="scientific">Folsomia candida</name>
    <name type="common">Springtail</name>
    <dbReference type="NCBI Taxonomy" id="158441"/>
    <lineage>
        <taxon>Eukaryota</taxon>
        <taxon>Metazoa</taxon>
        <taxon>Ecdysozoa</taxon>
        <taxon>Arthropoda</taxon>
        <taxon>Hexapoda</taxon>
        <taxon>Collembola</taxon>
        <taxon>Entomobryomorpha</taxon>
        <taxon>Isotomoidea</taxon>
        <taxon>Isotomidae</taxon>
        <taxon>Proisotominae</taxon>
        <taxon>Folsomia</taxon>
    </lineage>
</organism>
<reference evidence="3 4" key="1">
    <citation type="submission" date="2015-12" db="EMBL/GenBank/DDBJ databases">
        <title>The genome of Folsomia candida.</title>
        <authorList>
            <person name="Faddeeva A."/>
            <person name="Derks M.F."/>
            <person name="Anvar Y."/>
            <person name="Smit S."/>
            <person name="Van Straalen N."/>
            <person name="Roelofs D."/>
        </authorList>
    </citation>
    <scope>NUCLEOTIDE SEQUENCE [LARGE SCALE GENOMIC DNA]</scope>
    <source>
        <strain evidence="3 4">VU population</strain>
        <tissue evidence="3">Whole body</tissue>
    </source>
</reference>
<name>A0A226F627_FOLCA</name>
<evidence type="ECO:0000256" key="1">
    <source>
        <dbReference type="SAM" id="MobiDB-lite"/>
    </source>
</evidence>
<accession>A0A226F627</accession>
<dbReference type="Proteomes" id="UP000198287">
    <property type="component" value="Unassembled WGS sequence"/>
</dbReference>
<feature type="compositionally biased region" description="Polar residues" evidence="1">
    <location>
        <begin position="189"/>
        <end position="199"/>
    </location>
</feature>
<dbReference type="InterPro" id="IPR000210">
    <property type="entry name" value="BTB/POZ_dom"/>
</dbReference>
<dbReference type="InterPro" id="IPR011333">
    <property type="entry name" value="SKP1/BTB/POZ_sf"/>
</dbReference>
<dbReference type="AlphaFoldDB" id="A0A226F627"/>
<proteinExistence type="predicted"/>
<protein>
    <recommendedName>
        <fullName evidence="2">BTB domain-containing protein</fullName>
    </recommendedName>
</protein>
<gene>
    <name evidence="3" type="ORF">Fcan01_01666</name>
</gene>
<dbReference type="Pfam" id="PF00651">
    <property type="entry name" value="BTB"/>
    <property type="match status" value="1"/>
</dbReference>
<evidence type="ECO:0000259" key="2">
    <source>
        <dbReference type="Pfam" id="PF00651"/>
    </source>
</evidence>
<sequence>MLFEQYESRQNVDTTVIIADEKLSVHKLVLIGVSRKFRDALRQQQDGGVITFPEDFNPRSERVHKDGNLQHQQRCNKATDEKEGVPEKDWKSLLRMSDYRLSNNKEKGAQEHFNRKSGGQLLNHFDKLEEKRVQEKYKFAQDLIHFVQQTPSKNCSTPTEHRGPSAASLSALSGFPSTKSNRKSRRQVVTKTQGEVSYTSKRRGSIEQDLKSRSELENNAGTVVHVMVGRLVVRKYIPKLQIIKEVEPIMESVREGNTSFSSCTR</sequence>